<accession>A0ABR9DU66</accession>
<dbReference type="Gene3D" id="1.10.443.10">
    <property type="entry name" value="Intergrase catalytic core"/>
    <property type="match status" value="1"/>
</dbReference>
<evidence type="ECO:0008006" key="4">
    <source>
        <dbReference type="Google" id="ProtNLM"/>
    </source>
</evidence>
<evidence type="ECO:0000256" key="1">
    <source>
        <dbReference type="ARBA" id="ARBA00023172"/>
    </source>
</evidence>
<dbReference type="InterPro" id="IPR011010">
    <property type="entry name" value="DNA_brk_join_enz"/>
</dbReference>
<dbReference type="InterPro" id="IPR013762">
    <property type="entry name" value="Integrase-like_cat_sf"/>
</dbReference>
<keyword evidence="1" id="KW-0233">DNA recombination</keyword>
<name>A0ABR9DU66_9GAMM</name>
<dbReference type="Proteomes" id="UP000648482">
    <property type="component" value="Unassembled WGS sequence"/>
</dbReference>
<evidence type="ECO:0000313" key="3">
    <source>
        <dbReference type="Proteomes" id="UP000648482"/>
    </source>
</evidence>
<reference evidence="2 3" key="1">
    <citation type="submission" date="2015-06" db="EMBL/GenBank/DDBJ databases">
        <title>Genome sequence of Pseudoalteromonas aliena.</title>
        <authorList>
            <person name="Xie B.-B."/>
            <person name="Rong J.-C."/>
            <person name="Qin Q.-L."/>
            <person name="Zhang Y.-Z."/>
        </authorList>
    </citation>
    <scope>NUCLEOTIDE SEQUENCE [LARGE SCALE GENOMIC DNA]</scope>
    <source>
        <strain evidence="2 3">SW19</strain>
    </source>
</reference>
<proteinExistence type="predicted"/>
<comment type="caution">
    <text evidence="2">The sequence shown here is derived from an EMBL/GenBank/DDBJ whole genome shotgun (WGS) entry which is preliminary data.</text>
</comment>
<gene>
    <name evidence="2" type="ORF">PALI_a3221</name>
</gene>
<evidence type="ECO:0000313" key="2">
    <source>
        <dbReference type="EMBL" id="MBE0357906.1"/>
    </source>
</evidence>
<organism evidence="2 3">
    <name type="scientific">Pseudoalteromonas aliena SW19</name>
    <dbReference type="NCBI Taxonomy" id="1314866"/>
    <lineage>
        <taxon>Bacteria</taxon>
        <taxon>Pseudomonadati</taxon>
        <taxon>Pseudomonadota</taxon>
        <taxon>Gammaproteobacteria</taxon>
        <taxon>Alteromonadales</taxon>
        <taxon>Pseudoalteromonadaceae</taxon>
        <taxon>Pseudoalteromonas</taxon>
    </lineage>
</organism>
<keyword evidence="3" id="KW-1185">Reference proteome</keyword>
<protein>
    <recommendedName>
        <fullName evidence="4">Integrase</fullName>
    </recommendedName>
</protein>
<dbReference type="EMBL" id="AQGU01000018">
    <property type="protein sequence ID" value="MBE0357906.1"/>
    <property type="molecule type" value="Genomic_DNA"/>
</dbReference>
<sequence>MLIGQQFKDGLKNMAKFAKPKTQAHNVIKGLTKSKLIKSLGTARNYEQSLNTVASWAKDIGINGIQAMTIDQALNYLDYRKEIVGQKSLDMERQAIQAMMRLNGKLKEKQTLPVIKSINQQILKSRAYTTEQAQIISKHQTSKYSLSTQIALSAGLRAHELLTIAKVEERKADKRPAFDSKWSGRNGVLYTVTGKGGLTREVLIPHDLSAKLELRKLKQPTTVVDRKINYLQRYDIGGGKRWSDSFNKASNRTLSFSNGAHGLRHSYAQERLLELILNQYPYQIALETVSQEMGHFRPEITEVYLR</sequence>
<dbReference type="SUPFAM" id="SSF56349">
    <property type="entry name" value="DNA breaking-rejoining enzymes"/>
    <property type="match status" value="1"/>
</dbReference>